<dbReference type="CDD" id="cd17569">
    <property type="entry name" value="REC_HupR-like"/>
    <property type="match status" value="1"/>
</dbReference>
<dbReference type="Gene3D" id="3.40.50.2300">
    <property type="match status" value="1"/>
</dbReference>
<dbReference type="InterPro" id="IPR005467">
    <property type="entry name" value="His_kinase_dom"/>
</dbReference>
<dbReference type="PROSITE" id="PS50110">
    <property type="entry name" value="RESPONSE_REGULATORY"/>
    <property type="match status" value="1"/>
</dbReference>
<dbReference type="AlphaFoldDB" id="A0A4U9UQW0"/>
<dbReference type="CDD" id="cd00082">
    <property type="entry name" value="HisKA"/>
    <property type="match status" value="1"/>
</dbReference>
<organism evidence="9 10">
    <name type="scientific">Sphingobacterium thalpophilum</name>
    <dbReference type="NCBI Taxonomy" id="259"/>
    <lineage>
        <taxon>Bacteria</taxon>
        <taxon>Pseudomonadati</taxon>
        <taxon>Bacteroidota</taxon>
        <taxon>Sphingobacteriia</taxon>
        <taxon>Sphingobacteriales</taxon>
        <taxon>Sphingobacteriaceae</taxon>
        <taxon>Sphingobacterium</taxon>
    </lineage>
</organism>
<dbReference type="Pfam" id="PF02518">
    <property type="entry name" value="HATPase_c"/>
    <property type="match status" value="1"/>
</dbReference>
<evidence type="ECO:0000256" key="2">
    <source>
        <dbReference type="ARBA" id="ARBA00012438"/>
    </source>
</evidence>
<dbReference type="Pfam" id="PF00072">
    <property type="entry name" value="Response_reg"/>
    <property type="match status" value="1"/>
</dbReference>
<dbReference type="Proteomes" id="UP000308196">
    <property type="component" value="Chromosome"/>
</dbReference>
<evidence type="ECO:0000259" key="8">
    <source>
        <dbReference type="PROSITE" id="PS50110"/>
    </source>
</evidence>
<feature type="domain" description="Histidine kinase" evidence="7">
    <location>
        <begin position="159"/>
        <end position="370"/>
    </location>
</feature>
<dbReference type="InterPro" id="IPR011006">
    <property type="entry name" value="CheY-like_superfamily"/>
</dbReference>
<evidence type="ECO:0000256" key="6">
    <source>
        <dbReference type="PROSITE-ProRule" id="PRU00169"/>
    </source>
</evidence>
<evidence type="ECO:0000313" key="10">
    <source>
        <dbReference type="Proteomes" id="UP000308196"/>
    </source>
</evidence>
<evidence type="ECO:0000313" key="9">
    <source>
        <dbReference type="EMBL" id="VTR36066.1"/>
    </source>
</evidence>
<keyword evidence="3 6" id="KW-0597">Phosphoprotein</keyword>
<reference evidence="9 10" key="1">
    <citation type="submission" date="2019-05" db="EMBL/GenBank/DDBJ databases">
        <authorList>
            <consortium name="Pathogen Informatics"/>
        </authorList>
    </citation>
    <scope>NUCLEOTIDE SEQUENCE [LARGE SCALE GENOMIC DNA]</scope>
    <source>
        <strain evidence="9 10">NCTC11429</strain>
    </source>
</reference>
<dbReference type="InterPro" id="IPR003661">
    <property type="entry name" value="HisK_dim/P_dom"/>
</dbReference>
<dbReference type="EC" id="2.7.13.3" evidence="2"/>
<name>A0A4U9UQW0_9SPHI</name>
<feature type="modified residue" description="4-aspartylphosphate" evidence="6">
    <location>
        <position position="64"/>
    </location>
</feature>
<dbReference type="InterPro" id="IPR004358">
    <property type="entry name" value="Sig_transdc_His_kin-like_C"/>
</dbReference>
<dbReference type="Gene3D" id="3.30.565.10">
    <property type="entry name" value="Histidine kinase-like ATPase, C-terminal domain"/>
    <property type="match status" value="1"/>
</dbReference>
<sequence length="370" mass="42678">MEREPDYRIMQKELEILYIDDELNNLVGFKANFRYNYIIHTASNTAEAEAILRSNPHIRIIFCDQRMPEEQGIEFLHRIKGVFPKPIRILLTAYADMNTVIDAINKGHIFRFVRKPWETEEIISAIEEANKFYVASSLLETKNQELQRAYDELDKFAYSVSHDLRDPLTGVLSAVKLGLEFDDINQIHELLNLMDSSLVSLDAYIDSLRDYYLLRRGELLLSDINFEELFDSVKEFYKMYTQNKEVAFNICVEQTENFRCDKAVLELILHNLLSNAFKYQHKGRADQFVSLSVEVSNRLARIVVRDNGIGISPEHIDDIFKLFFRASDQAKGMGFGLYNVQNALLKLQGTIDVQSHPNAGTTFTVTIPGK</sequence>
<dbReference type="KEGG" id="stha:NCTC11429_01622"/>
<feature type="domain" description="Response regulatory" evidence="8">
    <location>
        <begin position="15"/>
        <end position="130"/>
    </location>
</feature>
<dbReference type="SMART" id="SM00387">
    <property type="entry name" value="HATPase_c"/>
    <property type="match status" value="1"/>
</dbReference>
<keyword evidence="5" id="KW-0418">Kinase</keyword>
<dbReference type="PROSITE" id="PS50109">
    <property type="entry name" value="HIS_KIN"/>
    <property type="match status" value="1"/>
</dbReference>
<proteinExistence type="predicted"/>
<dbReference type="GO" id="GO:0009927">
    <property type="term" value="F:histidine phosphotransfer kinase activity"/>
    <property type="evidence" value="ECO:0007669"/>
    <property type="project" value="TreeGrafter"/>
</dbReference>
<dbReference type="SMART" id="SM00448">
    <property type="entry name" value="REC"/>
    <property type="match status" value="1"/>
</dbReference>
<evidence type="ECO:0000256" key="5">
    <source>
        <dbReference type="ARBA" id="ARBA00022777"/>
    </source>
</evidence>
<evidence type="ECO:0000256" key="4">
    <source>
        <dbReference type="ARBA" id="ARBA00022679"/>
    </source>
</evidence>
<dbReference type="SUPFAM" id="SSF52172">
    <property type="entry name" value="CheY-like"/>
    <property type="match status" value="1"/>
</dbReference>
<accession>A0A4U9UQW0</accession>
<protein>
    <recommendedName>
        <fullName evidence="2">histidine kinase</fullName>
        <ecNumber evidence="2">2.7.13.3</ecNumber>
    </recommendedName>
</protein>
<comment type="catalytic activity">
    <reaction evidence="1">
        <text>ATP + protein L-histidine = ADP + protein N-phospho-L-histidine.</text>
        <dbReference type="EC" id="2.7.13.3"/>
    </reaction>
</comment>
<dbReference type="PRINTS" id="PR00344">
    <property type="entry name" value="BCTRLSENSOR"/>
</dbReference>
<dbReference type="SUPFAM" id="SSF47384">
    <property type="entry name" value="Homodimeric domain of signal transducing histidine kinase"/>
    <property type="match status" value="1"/>
</dbReference>
<dbReference type="GO" id="GO:0005886">
    <property type="term" value="C:plasma membrane"/>
    <property type="evidence" value="ECO:0007669"/>
    <property type="project" value="TreeGrafter"/>
</dbReference>
<keyword evidence="4" id="KW-0808">Transferase</keyword>
<dbReference type="Gene3D" id="1.10.287.130">
    <property type="match status" value="1"/>
</dbReference>
<dbReference type="InterPro" id="IPR003594">
    <property type="entry name" value="HATPase_dom"/>
</dbReference>
<dbReference type="STRING" id="1123265.GCA_000686625_04555"/>
<dbReference type="InterPro" id="IPR036097">
    <property type="entry name" value="HisK_dim/P_sf"/>
</dbReference>
<dbReference type="PANTHER" id="PTHR43047">
    <property type="entry name" value="TWO-COMPONENT HISTIDINE PROTEIN KINASE"/>
    <property type="match status" value="1"/>
</dbReference>
<dbReference type="InterPro" id="IPR036890">
    <property type="entry name" value="HATPase_C_sf"/>
</dbReference>
<dbReference type="SMART" id="SM00388">
    <property type="entry name" value="HisKA"/>
    <property type="match status" value="1"/>
</dbReference>
<gene>
    <name evidence="9" type="primary">hupR1_2</name>
    <name evidence="9" type="ORF">NCTC11429_01622</name>
</gene>
<dbReference type="PANTHER" id="PTHR43047:SF72">
    <property type="entry name" value="OSMOSENSING HISTIDINE PROTEIN KINASE SLN1"/>
    <property type="match status" value="1"/>
</dbReference>
<dbReference type="GO" id="GO:0000155">
    <property type="term" value="F:phosphorelay sensor kinase activity"/>
    <property type="evidence" value="ECO:0007669"/>
    <property type="project" value="InterPro"/>
</dbReference>
<dbReference type="EMBL" id="LR590484">
    <property type="protein sequence ID" value="VTR36066.1"/>
    <property type="molecule type" value="Genomic_DNA"/>
</dbReference>
<dbReference type="SUPFAM" id="SSF55874">
    <property type="entry name" value="ATPase domain of HSP90 chaperone/DNA topoisomerase II/histidine kinase"/>
    <property type="match status" value="1"/>
</dbReference>
<evidence type="ECO:0000256" key="3">
    <source>
        <dbReference type="ARBA" id="ARBA00022553"/>
    </source>
</evidence>
<evidence type="ECO:0000259" key="7">
    <source>
        <dbReference type="PROSITE" id="PS50109"/>
    </source>
</evidence>
<dbReference type="Pfam" id="PF00512">
    <property type="entry name" value="HisKA"/>
    <property type="match status" value="1"/>
</dbReference>
<evidence type="ECO:0000256" key="1">
    <source>
        <dbReference type="ARBA" id="ARBA00000085"/>
    </source>
</evidence>
<dbReference type="InterPro" id="IPR001789">
    <property type="entry name" value="Sig_transdc_resp-reg_receiver"/>
</dbReference>